<dbReference type="PANTHER" id="PTHR40202">
    <property type="match status" value="1"/>
</dbReference>
<dbReference type="InterPro" id="IPR052567">
    <property type="entry name" value="OP_Dioxygenase"/>
</dbReference>
<dbReference type="RefSeq" id="WP_044229856.1">
    <property type="nucleotide sequence ID" value="NZ_JBKAGJ010000038.1"/>
</dbReference>
<sequence length="195" mass="22118">MSTKNLRHQLLSATKPGRVDLLFDYLRTHGDKHYEEEVTQMQHAVQCAALATRSQQPATLVAAALFHDIGHMLADDPVEANHPTLKDDQHEAIAVAYLKDIFPEAVLQPIRLHVAAKRYMCTLEPEYFDQLSEASQKSFRLQGGPMSEQEIDDFEQHAFHKAAVKLRGWDDQAKDVNIEHLEINAYRSSVLESLC</sequence>
<name>A0A098RZI3_9BACT</name>
<dbReference type="Proteomes" id="UP000029736">
    <property type="component" value="Unassembled WGS sequence"/>
</dbReference>
<feature type="domain" description="HD" evidence="1">
    <location>
        <begin position="43"/>
        <end position="117"/>
    </location>
</feature>
<dbReference type="Pfam" id="PF01966">
    <property type="entry name" value="HD"/>
    <property type="match status" value="1"/>
</dbReference>
<comment type="caution">
    <text evidence="2">The sequence shown here is derived from an EMBL/GenBank/DDBJ whole genome shotgun (WGS) entry which is preliminary data.</text>
</comment>
<dbReference type="InterPro" id="IPR003607">
    <property type="entry name" value="HD/PDEase_dom"/>
</dbReference>
<dbReference type="STRING" id="1524460.IX84_30560"/>
<accession>A0A098RZI3</accession>
<dbReference type="PANTHER" id="PTHR40202:SF1">
    <property type="entry name" value="HD DOMAIN-CONTAINING PROTEIN"/>
    <property type="match status" value="1"/>
</dbReference>
<dbReference type="AlphaFoldDB" id="A0A098RZI3"/>
<evidence type="ECO:0000259" key="1">
    <source>
        <dbReference type="Pfam" id="PF01966"/>
    </source>
</evidence>
<keyword evidence="3" id="KW-1185">Reference proteome</keyword>
<evidence type="ECO:0000313" key="2">
    <source>
        <dbReference type="EMBL" id="KGE84963.1"/>
    </source>
</evidence>
<evidence type="ECO:0000313" key="3">
    <source>
        <dbReference type="Proteomes" id="UP000029736"/>
    </source>
</evidence>
<organism evidence="2 3">
    <name type="scientific">Phaeodactylibacter xiamenensis</name>
    <dbReference type="NCBI Taxonomy" id="1524460"/>
    <lineage>
        <taxon>Bacteria</taxon>
        <taxon>Pseudomonadati</taxon>
        <taxon>Bacteroidota</taxon>
        <taxon>Saprospiria</taxon>
        <taxon>Saprospirales</taxon>
        <taxon>Haliscomenobacteraceae</taxon>
        <taxon>Phaeodactylibacter</taxon>
    </lineage>
</organism>
<proteinExistence type="predicted"/>
<reference evidence="2 3" key="1">
    <citation type="journal article" date="2014" name="Int. J. Syst. Evol. Microbiol.">
        <title>Phaeodactylibacter xiamenensis gen. nov., sp. nov., a member of the family Saprospiraceae isolated from the marine alga Phaeodactylum tricornutum.</title>
        <authorList>
            <person name="Chen Z.Jr."/>
            <person name="Lei X."/>
            <person name="Lai Q."/>
            <person name="Li Y."/>
            <person name="Zhang B."/>
            <person name="Zhang J."/>
            <person name="Zhang H."/>
            <person name="Yang L."/>
            <person name="Zheng W."/>
            <person name="Tian Y."/>
            <person name="Yu Z."/>
            <person name="Xu H.Jr."/>
            <person name="Zheng T."/>
        </authorList>
    </citation>
    <scope>NUCLEOTIDE SEQUENCE [LARGE SCALE GENOMIC DNA]</scope>
    <source>
        <strain evidence="2 3">KD52</strain>
    </source>
</reference>
<dbReference type="OrthoDB" id="823268at2"/>
<dbReference type="EMBL" id="JPOS01000098">
    <property type="protein sequence ID" value="KGE84963.1"/>
    <property type="molecule type" value="Genomic_DNA"/>
</dbReference>
<dbReference type="SUPFAM" id="SSF109604">
    <property type="entry name" value="HD-domain/PDEase-like"/>
    <property type="match status" value="1"/>
</dbReference>
<dbReference type="Gene3D" id="1.10.3210.10">
    <property type="entry name" value="Hypothetical protein af1432"/>
    <property type="match status" value="1"/>
</dbReference>
<dbReference type="CDD" id="cd00077">
    <property type="entry name" value="HDc"/>
    <property type="match status" value="1"/>
</dbReference>
<protein>
    <recommendedName>
        <fullName evidence="1">HD domain-containing protein</fullName>
    </recommendedName>
</protein>
<dbReference type="InterPro" id="IPR006674">
    <property type="entry name" value="HD_domain"/>
</dbReference>
<gene>
    <name evidence="2" type="ORF">IX84_30560</name>
</gene>